<feature type="transmembrane region" description="Helical" evidence="1">
    <location>
        <begin position="300"/>
        <end position="320"/>
    </location>
</feature>
<dbReference type="GO" id="GO:0004222">
    <property type="term" value="F:metalloendopeptidase activity"/>
    <property type="evidence" value="ECO:0007669"/>
    <property type="project" value="InterPro"/>
</dbReference>
<dbReference type="GO" id="GO:0016020">
    <property type="term" value="C:membrane"/>
    <property type="evidence" value="ECO:0007669"/>
    <property type="project" value="InterPro"/>
</dbReference>
<feature type="transmembrane region" description="Helical" evidence="1">
    <location>
        <begin position="371"/>
        <end position="394"/>
    </location>
</feature>
<reference evidence="2" key="1">
    <citation type="submission" date="2023-03" db="EMBL/GenBank/DDBJ databases">
        <title>Edaphobacter sp.</title>
        <authorList>
            <person name="Huber K.J."/>
            <person name="Papendorf J."/>
            <person name="Pilke C."/>
            <person name="Bunk B."/>
            <person name="Sproeer C."/>
            <person name="Pester M."/>
        </authorList>
    </citation>
    <scope>NUCLEOTIDE SEQUENCE</scope>
    <source>
        <strain evidence="2">DSM 110680</strain>
    </source>
</reference>
<evidence type="ECO:0000256" key="1">
    <source>
        <dbReference type="SAM" id="Phobius"/>
    </source>
</evidence>
<evidence type="ECO:0000313" key="2">
    <source>
        <dbReference type="EMBL" id="XBH17747.1"/>
    </source>
</evidence>
<organism evidence="2">
    <name type="scientific">Telmatobacter sp. DSM 110680</name>
    <dbReference type="NCBI Taxonomy" id="3036704"/>
    <lineage>
        <taxon>Bacteria</taxon>
        <taxon>Pseudomonadati</taxon>
        <taxon>Acidobacteriota</taxon>
        <taxon>Terriglobia</taxon>
        <taxon>Terriglobales</taxon>
        <taxon>Acidobacteriaceae</taxon>
        <taxon>Telmatobacter</taxon>
    </lineage>
</organism>
<dbReference type="GO" id="GO:0031293">
    <property type="term" value="P:membrane protein intracellular domain proteolysis"/>
    <property type="evidence" value="ECO:0007669"/>
    <property type="project" value="TreeGrafter"/>
</dbReference>
<dbReference type="PANTHER" id="PTHR13325:SF3">
    <property type="entry name" value="MEMBRANE-BOUND TRANSCRIPTION FACTOR SITE-2 PROTEASE"/>
    <property type="match status" value="1"/>
</dbReference>
<keyword evidence="1" id="KW-0472">Membrane</keyword>
<dbReference type="EMBL" id="CP121196">
    <property type="protein sequence ID" value="XBH17747.1"/>
    <property type="molecule type" value="Genomic_DNA"/>
</dbReference>
<feature type="transmembrane region" description="Helical" evidence="1">
    <location>
        <begin position="266"/>
        <end position="288"/>
    </location>
</feature>
<feature type="transmembrane region" description="Helical" evidence="1">
    <location>
        <begin position="162"/>
        <end position="185"/>
    </location>
</feature>
<feature type="transmembrane region" description="Helical" evidence="1">
    <location>
        <begin position="235"/>
        <end position="254"/>
    </location>
</feature>
<protein>
    <recommendedName>
        <fullName evidence="3">Peptide zinc metalloprotease protein</fullName>
    </recommendedName>
</protein>
<dbReference type="RefSeq" id="WP_348262972.1">
    <property type="nucleotide sequence ID" value="NZ_CP121196.1"/>
</dbReference>
<dbReference type="GO" id="GO:0005737">
    <property type="term" value="C:cytoplasm"/>
    <property type="evidence" value="ECO:0007669"/>
    <property type="project" value="TreeGrafter"/>
</dbReference>
<dbReference type="InterPro" id="IPR001193">
    <property type="entry name" value="MBTPS2"/>
</dbReference>
<evidence type="ECO:0008006" key="3">
    <source>
        <dbReference type="Google" id="ProtNLM"/>
    </source>
</evidence>
<feature type="transmembrane region" description="Helical" evidence="1">
    <location>
        <begin position="400"/>
        <end position="417"/>
    </location>
</feature>
<accession>A0AAU7DKW5</accession>
<feature type="transmembrane region" description="Helical" evidence="1">
    <location>
        <begin position="444"/>
        <end position="462"/>
    </location>
</feature>
<keyword evidence="1" id="KW-0812">Transmembrane</keyword>
<proteinExistence type="predicted"/>
<dbReference type="PANTHER" id="PTHR13325">
    <property type="entry name" value="PROTEASE M50 MEMBRANE-BOUND TRANSCRIPTION FACTOR SITE 2 PROTEASE"/>
    <property type="match status" value="1"/>
</dbReference>
<name>A0AAU7DKW5_9BACT</name>
<gene>
    <name evidence="2" type="ORF">P8935_00090</name>
</gene>
<keyword evidence="1" id="KW-1133">Transmembrane helix</keyword>
<dbReference type="AlphaFoldDB" id="A0AAU7DKW5"/>
<sequence>MNLVEALDAALPEIPKERLARSRPPQLDPDLVTHETVLDGEPVIGVLQRGKNNYYRFSPAQWELAGLFDGQRSYEEVAEIYSAKTGTAVGAEQIREYADQLDSTGLLYETHQEKNLAMRDKLLAQRSRRAESKINFAHISFSAWDPDRYLGWLDGWAGNFIYSRWCVLTAVLLFAFEAVVVVNNWHSMGPDTALFFNFAQKSAIEFARFWVLILFVGFLHESAHGLTCKHYGGQVHSMGLMFLYLVPCFFVDVTESWVSGTKIQRLATIIAGIWIELVVCAIAMMFWLQTPAGGWFHSSMYEFILLTGFAAVVINLNPLIKLDGYYLLTEIIEIPDLKERSTAFLSAWVQAKVLRLPVEVPIVPRRRVALFSIYCIASGLYSYILLFLVVRFSYRLGSRWFAELAILPAGALAFVLYRSRLRSLRRVMGEFWDRNMKSRFRWRAAYWFVALGVVALLFVPLWRDREDAFFVVEPLESHTICAAVPGHIDGVLVQEGQKVHAGEAVLHMTSTIATGMGSAALAETKNARYKTFDSQIQGQSIGTAAAQQVAAQRMTSLAKEAQSSLELTSPVDGTVVSEDPALLLDEDVGYGQPLLRIADGTRVVRVFVPAPALNRVSSNAEVALALPGQFSLLRLKMPAPAGEPGTLPAGLVATEKYQGIKLPVFYNSLIQLPATGGNPMYGLAGRAMIFGVRRSLADRIGSALANVVKAHVW</sequence>